<dbReference type="InterPro" id="IPR048333">
    <property type="entry name" value="HA2_WH"/>
</dbReference>
<dbReference type="Gene3D" id="3.40.50.300">
    <property type="entry name" value="P-loop containing nucleotide triphosphate hydrolases"/>
    <property type="match status" value="2"/>
</dbReference>
<evidence type="ECO:0000259" key="7">
    <source>
        <dbReference type="PROSITE" id="PS51194"/>
    </source>
</evidence>
<dbReference type="PANTHER" id="PTHR18934">
    <property type="entry name" value="ATP-DEPENDENT RNA HELICASE"/>
    <property type="match status" value="1"/>
</dbReference>
<dbReference type="PROSITE" id="PS51194">
    <property type="entry name" value="HELICASE_CTER"/>
    <property type="match status" value="1"/>
</dbReference>
<dbReference type="Pfam" id="PF04408">
    <property type="entry name" value="WHD_HA2"/>
    <property type="match status" value="1"/>
</dbReference>
<dbReference type="PROSITE" id="PS51192">
    <property type="entry name" value="HELICASE_ATP_BIND_1"/>
    <property type="match status" value="1"/>
</dbReference>
<evidence type="ECO:0000256" key="2">
    <source>
        <dbReference type="ARBA" id="ARBA00022801"/>
    </source>
</evidence>
<dbReference type="PANTHER" id="PTHR18934:SF203">
    <property type="entry name" value="ATP-DEPENDENT RNA HELICASE A"/>
    <property type="match status" value="1"/>
</dbReference>
<feature type="region of interest" description="Disordered" evidence="5">
    <location>
        <begin position="1196"/>
        <end position="1226"/>
    </location>
</feature>
<evidence type="ECO:0000256" key="1">
    <source>
        <dbReference type="ARBA" id="ARBA00022741"/>
    </source>
</evidence>
<dbReference type="InterPro" id="IPR011545">
    <property type="entry name" value="DEAD/DEAH_box_helicase_dom"/>
</dbReference>
<dbReference type="FunFam" id="1.20.120.1080:FF:000002">
    <property type="entry name" value="Putative ATP-dependent RNA helicase DHX36"/>
    <property type="match status" value="1"/>
</dbReference>
<dbReference type="Pfam" id="PF00270">
    <property type="entry name" value="DEAD"/>
    <property type="match status" value="1"/>
</dbReference>
<name>A0A9P6HEY8_9AGAM</name>
<evidence type="ECO:0000256" key="5">
    <source>
        <dbReference type="SAM" id="MobiDB-lite"/>
    </source>
</evidence>
<dbReference type="SMART" id="SM00487">
    <property type="entry name" value="DEXDc"/>
    <property type="match status" value="1"/>
</dbReference>
<feature type="region of interest" description="Disordered" evidence="5">
    <location>
        <begin position="1253"/>
        <end position="1303"/>
    </location>
</feature>
<dbReference type="Pfam" id="PF00271">
    <property type="entry name" value="Helicase_C"/>
    <property type="match status" value="1"/>
</dbReference>
<dbReference type="CDD" id="cd18791">
    <property type="entry name" value="SF2_C_RHA"/>
    <property type="match status" value="1"/>
</dbReference>
<reference evidence="8" key="1">
    <citation type="journal article" date="2020" name="Nat. Commun.">
        <title>Large-scale genome sequencing of mycorrhizal fungi provides insights into the early evolution of symbiotic traits.</title>
        <authorList>
            <person name="Miyauchi S."/>
            <person name="Kiss E."/>
            <person name="Kuo A."/>
            <person name="Drula E."/>
            <person name="Kohler A."/>
            <person name="Sanchez-Garcia M."/>
            <person name="Morin E."/>
            <person name="Andreopoulos B."/>
            <person name="Barry K.W."/>
            <person name="Bonito G."/>
            <person name="Buee M."/>
            <person name="Carver A."/>
            <person name="Chen C."/>
            <person name="Cichocki N."/>
            <person name="Clum A."/>
            <person name="Culley D."/>
            <person name="Crous P.W."/>
            <person name="Fauchery L."/>
            <person name="Girlanda M."/>
            <person name="Hayes R.D."/>
            <person name="Keri Z."/>
            <person name="LaButti K."/>
            <person name="Lipzen A."/>
            <person name="Lombard V."/>
            <person name="Magnuson J."/>
            <person name="Maillard F."/>
            <person name="Murat C."/>
            <person name="Nolan M."/>
            <person name="Ohm R.A."/>
            <person name="Pangilinan J."/>
            <person name="Pereira M.F."/>
            <person name="Perotto S."/>
            <person name="Peter M."/>
            <person name="Pfister S."/>
            <person name="Riley R."/>
            <person name="Sitrit Y."/>
            <person name="Stielow J.B."/>
            <person name="Szollosi G."/>
            <person name="Zifcakova L."/>
            <person name="Stursova M."/>
            <person name="Spatafora J.W."/>
            <person name="Tedersoo L."/>
            <person name="Vaario L.M."/>
            <person name="Yamada A."/>
            <person name="Yan M."/>
            <person name="Wang P."/>
            <person name="Xu J."/>
            <person name="Bruns T."/>
            <person name="Baldrian P."/>
            <person name="Vilgalys R."/>
            <person name="Dunand C."/>
            <person name="Henrissat B."/>
            <person name="Grigoriev I.V."/>
            <person name="Hibbett D."/>
            <person name="Nagy L.G."/>
            <person name="Martin F.M."/>
        </authorList>
    </citation>
    <scope>NUCLEOTIDE SEQUENCE</scope>
    <source>
        <strain evidence="8">UH-Tt-Lm1</strain>
    </source>
</reference>
<feature type="compositionally biased region" description="Polar residues" evidence="5">
    <location>
        <begin position="1278"/>
        <end position="1296"/>
    </location>
</feature>
<organism evidence="8 9">
    <name type="scientific">Thelephora terrestris</name>
    <dbReference type="NCBI Taxonomy" id="56493"/>
    <lineage>
        <taxon>Eukaryota</taxon>
        <taxon>Fungi</taxon>
        <taxon>Dikarya</taxon>
        <taxon>Basidiomycota</taxon>
        <taxon>Agaricomycotina</taxon>
        <taxon>Agaricomycetes</taxon>
        <taxon>Thelephorales</taxon>
        <taxon>Thelephoraceae</taxon>
        <taxon>Thelephora</taxon>
    </lineage>
</organism>
<dbReference type="SMART" id="SM00490">
    <property type="entry name" value="HELICc"/>
    <property type="match status" value="1"/>
</dbReference>
<feature type="region of interest" description="Disordered" evidence="5">
    <location>
        <begin position="1"/>
        <end position="52"/>
    </location>
</feature>
<feature type="compositionally biased region" description="Low complexity" evidence="5">
    <location>
        <begin position="625"/>
        <end position="635"/>
    </location>
</feature>
<feature type="region of interest" description="Disordered" evidence="5">
    <location>
        <begin position="625"/>
        <end position="650"/>
    </location>
</feature>
<dbReference type="GO" id="GO:0005524">
    <property type="term" value="F:ATP binding"/>
    <property type="evidence" value="ECO:0007669"/>
    <property type="project" value="UniProtKB-KW"/>
</dbReference>
<dbReference type="GO" id="GO:0016787">
    <property type="term" value="F:hydrolase activity"/>
    <property type="evidence" value="ECO:0007669"/>
    <property type="project" value="UniProtKB-KW"/>
</dbReference>
<dbReference type="EMBL" id="WIUZ02000006">
    <property type="protein sequence ID" value="KAF9785851.1"/>
    <property type="molecule type" value="Genomic_DNA"/>
</dbReference>
<gene>
    <name evidence="8" type="ORF">BJ322DRAFT_1056611</name>
</gene>
<evidence type="ECO:0000313" key="8">
    <source>
        <dbReference type="EMBL" id="KAF9785851.1"/>
    </source>
</evidence>
<comment type="caution">
    <text evidence="8">The sequence shown here is derived from an EMBL/GenBank/DDBJ whole genome shotgun (WGS) entry which is preliminary data.</text>
</comment>
<dbReference type="InterPro" id="IPR001650">
    <property type="entry name" value="Helicase_C-like"/>
</dbReference>
<evidence type="ECO:0000313" key="9">
    <source>
        <dbReference type="Proteomes" id="UP000736335"/>
    </source>
</evidence>
<dbReference type="InterPro" id="IPR007502">
    <property type="entry name" value="Helicase-assoc_dom"/>
</dbReference>
<protein>
    <submittedName>
        <fullName evidence="8">P-loop containing nucleoside triphosphate hydrolase protein</fullName>
    </submittedName>
</protein>
<keyword evidence="3" id="KW-0347">Helicase</keyword>
<dbReference type="CDD" id="cd17917">
    <property type="entry name" value="DEXHc_RHA-like"/>
    <property type="match status" value="1"/>
</dbReference>
<feature type="compositionally biased region" description="Polar residues" evidence="5">
    <location>
        <begin position="1253"/>
        <end position="1263"/>
    </location>
</feature>
<keyword evidence="4" id="KW-0067">ATP-binding</keyword>
<reference evidence="8" key="2">
    <citation type="submission" date="2020-11" db="EMBL/GenBank/DDBJ databases">
        <authorList>
            <consortium name="DOE Joint Genome Institute"/>
            <person name="Kuo A."/>
            <person name="Miyauchi S."/>
            <person name="Kiss E."/>
            <person name="Drula E."/>
            <person name="Kohler A."/>
            <person name="Sanchez-Garcia M."/>
            <person name="Andreopoulos B."/>
            <person name="Barry K.W."/>
            <person name="Bonito G."/>
            <person name="Buee M."/>
            <person name="Carver A."/>
            <person name="Chen C."/>
            <person name="Cichocki N."/>
            <person name="Clum A."/>
            <person name="Culley D."/>
            <person name="Crous P.W."/>
            <person name="Fauchery L."/>
            <person name="Girlanda M."/>
            <person name="Hayes R."/>
            <person name="Keri Z."/>
            <person name="Labutti K."/>
            <person name="Lipzen A."/>
            <person name="Lombard V."/>
            <person name="Magnuson J."/>
            <person name="Maillard F."/>
            <person name="Morin E."/>
            <person name="Murat C."/>
            <person name="Nolan M."/>
            <person name="Ohm R."/>
            <person name="Pangilinan J."/>
            <person name="Pereira M."/>
            <person name="Perotto S."/>
            <person name="Peter M."/>
            <person name="Riley R."/>
            <person name="Sitrit Y."/>
            <person name="Stielow B."/>
            <person name="Szollosi G."/>
            <person name="Zifcakova L."/>
            <person name="Stursova M."/>
            <person name="Spatafora J.W."/>
            <person name="Tedersoo L."/>
            <person name="Vaario L.-M."/>
            <person name="Yamada A."/>
            <person name="Yan M."/>
            <person name="Wang P."/>
            <person name="Xu J."/>
            <person name="Bruns T."/>
            <person name="Baldrian P."/>
            <person name="Vilgalys R."/>
            <person name="Henrissat B."/>
            <person name="Grigoriev I.V."/>
            <person name="Hibbett D."/>
            <person name="Nagy L.G."/>
            <person name="Martin F.M."/>
        </authorList>
    </citation>
    <scope>NUCLEOTIDE SEQUENCE</scope>
    <source>
        <strain evidence="8">UH-Tt-Lm1</strain>
    </source>
</reference>
<evidence type="ECO:0000256" key="4">
    <source>
        <dbReference type="ARBA" id="ARBA00022840"/>
    </source>
</evidence>
<dbReference type="Proteomes" id="UP000736335">
    <property type="component" value="Unassembled WGS sequence"/>
</dbReference>
<feature type="compositionally biased region" description="Polar residues" evidence="5">
    <location>
        <begin position="23"/>
        <end position="33"/>
    </location>
</feature>
<dbReference type="FunFam" id="3.40.50.300:FF:001714">
    <property type="entry name" value="ATP-dependent DEAD/H RNA helicase, putative"/>
    <property type="match status" value="1"/>
</dbReference>
<dbReference type="GO" id="GO:0004386">
    <property type="term" value="F:helicase activity"/>
    <property type="evidence" value="ECO:0007669"/>
    <property type="project" value="UniProtKB-KW"/>
</dbReference>
<dbReference type="GO" id="GO:0003723">
    <property type="term" value="F:RNA binding"/>
    <property type="evidence" value="ECO:0007669"/>
    <property type="project" value="TreeGrafter"/>
</dbReference>
<dbReference type="InterPro" id="IPR027417">
    <property type="entry name" value="P-loop_NTPase"/>
</dbReference>
<dbReference type="Gene3D" id="1.20.120.1080">
    <property type="match status" value="1"/>
</dbReference>
<dbReference type="Pfam" id="PF21010">
    <property type="entry name" value="HA2_C"/>
    <property type="match status" value="1"/>
</dbReference>
<evidence type="ECO:0000256" key="3">
    <source>
        <dbReference type="ARBA" id="ARBA00022806"/>
    </source>
</evidence>
<sequence length="1303" mass="144827">MSPQKSHSGGSTPGSPRIRSPSGRGTSRSNSFRGHTDHHPRNNSKSRLADQDQVRDTLELPLRDEHLIQQTYQDVKIPAPIAKNPKHALATFTNQVLDSSLDFKYEDGITNRRKLWRSTISLELDPPIVGEGDAPAKRDSEKLAVLSAVYQLVQRGLLDEQGKINKSLLPQSSPQEIEGTLSDKETKVDYDRARQFIDYYTRKFGFGREDVEYNHSNKRHANGWEAVMTIGGSKVGFGRGPNKKLAQKSCYVDVAVYLEAYDPKLWVAFVETAGRDARMATPIQCSMTESLEDEIYELCAEMKKSTIYKNALRLRPSLSHPSASQDISGAQPSFRRARKLPSFEDKDRLLKERREKYLADPALGPMRDSRAALPITTRAQELLDHIRENDVIICMAATGSGKTTQLPQLILDDYVDRGEGARCNIICTQPRRLAAISVAQRVARERGEQLGASIGYQVRFDARLPEERGSVTFCTTGIFLKRIQSALDVSGTSTRGHSLDNVTHIVVDEVHERDVDTDLLLVVLKRLLADRKAKGNPIKVILMSATIDPTLFQQYFPDEKGQPSKVIEVSGRAFPVKKHFLDEFVSELALIPGASEAFAQESVTKYVHNELGPAALQLYQTLPPRLTATPPTSRSGSGRSTPIQDGRDRSDELELPAPLVALTIAHVLRNSDDGHVLTFLPGWDEIQSVHRYLTNPTSNLGMDFGDSTKWSIHLLHSTIPVTEQQLIFEPPPEGVRRIILSTNIAETSVTIPDVVYVVDTARIKENRFDPERHISSLVSAWVGSSNLNQRAGRAGRHRPGEYFGIISQKRASELHPYQTVEMKRVDLSNVVMHVKALNLPGMVVEDVLSETIEPPAAERVAAAIKDLTMVGALDAQKNLTPLGKVLLQLPVEVQVGRLVLLGAFFKCLDNALTLAAILTNRDPFMAPMHLKQEAAAVKNSWASPDFPSDVLAALSAYNTWWQMQGRGDYGGANRFCSNNFLSKSTLLMIQKIKTHLFQSLCHAGVIDVSIGMSQMGTTRQAWVSRRDATVPPELDINRKSIPLLVALISVASQRNFAIRTGEKTYRTSDDKHLFVHPSSVNHRKKEMPPPSTSSSREKHILAFAEKRQNISVATNNPQKFIVTTTRLDPMSYMLFGAYNIQVAGGGLECDEWLPIVGNQEALDQISRLKEAMDLCFLRVYEGIVMAKRNLQGRIIIPKPGEKEEESDDGGSETEQSHERDLSLSTTEIGEFEEFTRNLVYILNQYSDERIASQSATNSRSATPVDSPYLGLSRLPSMRSGTSTPYNIGSAFNSRPGTPSRLRP</sequence>
<keyword evidence="1" id="KW-0547">Nucleotide-binding</keyword>
<dbReference type="CDD" id="cd00048">
    <property type="entry name" value="DSRM_SF"/>
    <property type="match status" value="1"/>
</dbReference>
<dbReference type="SUPFAM" id="SSF52540">
    <property type="entry name" value="P-loop containing nucleoside triphosphate hydrolases"/>
    <property type="match status" value="1"/>
</dbReference>
<feature type="compositionally biased region" description="Acidic residues" evidence="5">
    <location>
        <begin position="1202"/>
        <end position="1211"/>
    </location>
</feature>
<keyword evidence="2 8" id="KW-0378">Hydrolase</keyword>
<keyword evidence="9" id="KW-1185">Reference proteome</keyword>
<dbReference type="InterPro" id="IPR014001">
    <property type="entry name" value="Helicase_ATP-bd"/>
</dbReference>
<dbReference type="SMART" id="SM00847">
    <property type="entry name" value="HA2"/>
    <property type="match status" value="1"/>
</dbReference>
<feature type="domain" description="Helicase ATP-binding" evidence="6">
    <location>
        <begin position="383"/>
        <end position="565"/>
    </location>
</feature>
<dbReference type="Gene3D" id="3.30.160.20">
    <property type="match status" value="1"/>
</dbReference>
<proteinExistence type="predicted"/>
<feature type="domain" description="Helicase C-terminal" evidence="7">
    <location>
        <begin position="663"/>
        <end position="838"/>
    </location>
</feature>
<accession>A0A9P6HEY8</accession>
<dbReference type="OrthoDB" id="28053at2759"/>
<evidence type="ECO:0000259" key="6">
    <source>
        <dbReference type="PROSITE" id="PS51192"/>
    </source>
</evidence>
<feature type="compositionally biased region" description="Polar residues" evidence="5">
    <location>
        <begin position="1"/>
        <end position="14"/>
    </location>
</feature>